<dbReference type="InterPro" id="IPR036860">
    <property type="entry name" value="SH2_dom_sf"/>
</dbReference>
<dbReference type="GO" id="GO:0030971">
    <property type="term" value="F:receptor tyrosine kinase binding"/>
    <property type="evidence" value="ECO:0007669"/>
    <property type="project" value="Ensembl"/>
</dbReference>
<gene>
    <name evidence="6" type="primary">SHC4</name>
</gene>
<dbReference type="CDD" id="cd01209">
    <property type="entry name" value="PTB_Shc"/>
    <property type="match status" value="1"/>
</dbReference>
<sequence>MRERTQHSLSGHVLYVGLFRHPGMLHRAKYSRFRNDSITSLEEGTQSGSLNIKGSSSSHSSPPNLPIEDVTLGTPDSSTTLCTMIPRMANIKLSNPSNLPGFKNFCLGTKEVPRIKLTDCVTVASSPSPPEISFTSYLSTSYPRQDLDKVRVHTKPQDDCILVGSAGSVFLGKLEKDLVQSSETILETGMSYCVRYMGCIEVLQSMRSLDFGTRTQVTREAISRLCEAVPGTNGATKKRKPPVKFLSSVLGKSNLQFSGMNIKLTISTSSLTLISVDSQQIIANHHMQSISFASGGDPDTTDYVAYVAKDPVNQRACHILECPNGIAQDVINTIGQAFELRFKQYLKNPSALITSNESELMNLDGSAWNVQDKEDHEYYNEIPGKEPPKGGLLDVCTKVQTEQRANCPMLQYEKQYSLTGSSKSMNIYENCPEESKAGDNCGERSLKAKDAALLKTACKVDLFDDPCYINTQTLQTTACVAYGLASAQVYASPVRHASKAHPGATSNTAGFGAPTGIKQQLRNEDCYHGKITRKAAESLLVHDGDFLVRESATSPGQYVLSGLQGGQAKHLLLMDPEGKVRTKDHVFDSVGHLIRYHMENKLPIISSGSELNLKQPVRKENTGHL</sequence>
<dbReference type="GO" id="GO:0019904">
    <property type="term" value="F:protein domain specific binding"/>
    <property type="evidence" value="ECO:0007669"/>
    <property type="project" value="Ensembl"/>
</dbReference>
<keyword evidence="1 2" id="KW-0727">SH2 domain</keyword>
<dbReference type="AlphaFoldDB" id="A0A8D0H328"/>
<organism evidence="6 7">
    <name type="scientific">Sphenodon punctatus</name>
    <name type="common">Tuatara</name>
    <name type="synonym">Hatteria punctata</name>
    <dbReference type="NCBI Taxonomy" id="8508"/>
    <lineage>
        <taxon>Eukaryota</taxon>
        <taxon>Metazoa</taxon>
        <taxon>Chordata</taxon>
        <taxon>Craniata</taxon>
        <taxon>Vertebrata</taxon>
        <taxon>Euteleostomi</taxon>
        <taxon>Lepidosauria</taxon>
        <taxon>Sphenodontia</taxon>
        <taxon>Sphenodontidae</taxon>
        <taxon>Sphenodon</taxon>
    </lineage>
</organism>
<dbReference type="Gene3D" id="2.30.29.30">
    <property type="entry name" value="Pleckstrin-homology domain (PH domain)/Phosphotyrosine-binding domain (PTB)"/>
    <property type="match status" value="1"/>
</dbReference>
<dbReference type="SUPFAM" id="SSF55550">
    <property type="entry name" value="SH2 domain"/>
    <property type="match status" value="1"/>
</dbReference>
<evidence type="ECO:0000256" key="1">
    <source>
        <dbReference type="ARBA" id="ARBA00022999"/>
    </source>
</evidence>
<accession>A0A8D0H328</accession>
<evidence type="ECO:0000259" key="4">
    <source>
        <dbReference type="PROSITE" id="PS01179"/>
    </source>
</evidence>
<name>A0A8D0H328_SPHPU</name>
<dbReference type="InterPro" id="IPR035676">
    <property type="entry name" value="SHC_SH2"/>
</dbReference>
<dbReference type="GO" id="GO:0048863">
    <property type="term" value="P:stem cell differentiation"/>
    <property type="evidence" value="ECO:0007669"/>
    <property type="project" value="Ensembl"/>
</dbReference>
<protein>
    <submittedName>
        <fullName evidence="6">SHC adaptor protein 4</fullName>
    </submittedName>
</protein>
<dbReference type="InterPro" id="IPR000980">
    <property type="entry name" value="SH2"/>
</dbReference>
<dbReference type="GO" id="GO:0010468">
    <property type="term" value="P:regulation of gene expression"/>
    <property type="evidence" value="ECO:0007669"/>
    <property type="project" value="Ensembl"/>
</dbReference>
<dbReference type="GO" id="GO:0035556">
    <property type="term" value="P:intracellular signal transduction"/>
    <property type="evidence" value="ECO:0007669"/>
    <property type="project" value="InterPro"/>
</dbReference>
<reference evidence="6" key="1">
    <citation type="submission" date="2025-08" db="UniProtKB">
        <authorList>
            <consortium name="Ensembl"/>
        </authorList>
    </citation>
    <scope>IDENTIFICATION</scope>
</reference>
<dbReference type="GeneTree" id="ENSGT00950000182870"/>
<dbReference type="Pfam" id="PF00017">
    <property type="entry name" value="SH2"/>
    <property type="match status" value="1"/>
</dbReference>
<evidence type="ECO:0000313" key="6">
    <source>
        <dbReference type="Ensembl" id="ENSSPUP00000014939.1"/>
    </source>
</evidence>
<dbReference type="PANTHER" id="PTHR10337">
    <property type="entry name" value="SHC TRANSFORMING PROTEIN"/>
    <property type="match status" value="1"/>
</dbReference>
<dbReference type="SUPFAM" id="SSF50729">
    <property type="entry name" value="PH domain-like"/>
    <property type="match status" value="1"/>
</dbReference>
<dbReference type="OMA" id="MNIDNQQ"/>
<evidence type="ECO:0000313" key="7">
    <source>
        <dbReference type="Proteomes" id="UP000694392"/>
    </source>
</evidence>
<dbReference type="GO" id="GO:0005886">
    <property type="term" value="C:plasma membrane"/>
    <property type="evidence" value="ECO:0007669"/>
    <property type="project" value="TreeGrafter"/>
</dbReference>
<dbReference type="Proteomes" id="UP000694392">
    <property type="component" value="Unplaced"/>
</dbReference>
<feature type="region of interest" description="Disordered" evidence="3">
    <location>
        <begin position="41"/>
        <end position="68"/>
    </location>
</feature>
<reference evidence="6" key="2">
    <citation type="submission" date="2025-09" db="UniProtKB">
        <authorList>
            <consortium name="Ensembl"/>
        </authorList>
    </citation>
    <scope>IDENTIFICATION</scope>
</reference>
<dbReference type="CDD" id="cd09925">
    <property type="entry name" value="SH2_SHC"/>
    <property type="match status" value="1"/>
</dbReference>
<dbReference type="InterPro" id="IPR011993">
    <property type="entry name" value="PH-like_dom_sf"/>
</dbReference>
<dbReference type="InterPro" id="IPR051235">
    <property type="entry name" value="CEP152/SHC-Transforming"/>
</dbReference>
<dbReference type="SMART" id="SM00462">
    <property type="entry name" value="PTB"/>
    <property type="match status" value="1"/>
</dbReference>
<dbReference type="GO" id="GO:0007169">
    <property type="term" value="P:cell surface receptor protein tyrosine kinase signaling pathway"/>
    <property type="evidence" value="ECO:0007669"/>
    <property type="project" value="TreeGrafter"/>
</dbReference>
<dbReference type="PROSITE" id="PS01179">
    <property type="entry name" value="PID"/>
    <property type="match status" value="1"/>
</dbReference>
<evidence type="ECO:0000256" key="2">
    <source>
        <dbReference type="PROSITE-ProRule" id="PRU00191"/>
    </source>
</evidence>
<evidence type="ECO:0000256" key="3">
    <source>
        <dbReference type="SAM" id="MobiDB-lite"/>
    </source>
</evidence>
<proteinExistence type="predicted"/>
<keyword evidence="7" id="KW-1185">Reference proteome</keyword>
<dbReference type="PRINTS" id="PR00629">
    <property type="entry name" value="SHCPIDOMAIN"/>
</dbReference>
<dbReference type="SMART" id="SM00252">
    <property type="entry name" value="SH2"/>
    <property type="match status" value="1"/>
</dbReference>
<dbReference type="GO" id="GO:0006915">
    <property type="term" value="P:apoptotic process"/>
    <property type="evidence" value="ECO:0007669"/>
    <property type="project" value="Ensembl"/>
</dbReference>
<feature type="domain" description="SH2" evidence="5">
    <location>
        <begin position="526"/>
        <end position="617"/>
    </location>
</feature>
<dbReference type="GO" id="GO:0008284">
    <property type="term" value="P:positive regulation of cell population proliferation"/>
    <property type="evidence" value="ECO:0007669"/>
    <property type="project" value="Ensembl"/>
</dbReference>
<dbReference type="PRINTS" id="PR00401">
    <property type="entry name" value="SH2DOMAIN"/>
</dbReference>
<feature type="domain" description="PID" evidence="4">
    <location>
        <begin position="189"/>
        <end position="362"/>
    </location>
</feature>
<dbReference type="Ensembl" id="ENSSPUT00000015931.1">
    <property type="protein sequence ID" value="ENSSPUP00000014939.1"/>
    <property type="gene ID" value="ENSSPUG00000011515.1"/>
</dbReference>
<dbReference type="InterPro" id="IPR006019">
    <property type="entry name" value="PID_Shc-like"/>
</dbReference>
<dbReference type="PANTHER" id="PTHR10337:SF12">
    <property type="entry name" value="SHC-TRANSFORMING PROTEIN 4"/>
    <property type="match status" value="1"/>
</dbReference>
<feature type="compositionally biased region" description="Low complexity" evidence="3">
    <location>
        <begin position="47"/>
        <end position="62"/>
    </location>
</feature>
<dbReference type="Gene3D" id="3.30.505.10">
    <property type="entry name" value="SH2 domain"/>
    <property type="match status" value="1"/>
</dbReference>
<dbReference type="FunFam" id="2.30.29.30:FF:000036">
    <property type="entry name" value="SHC-transforming protein 1 isoform 3"/>
    <property type="match status" value="1"/>
</dbReference>
<dbReference type="PROSITE" id="PS50001">
    <property type="entry name" value="SH2"/>
    <property type="match status" value="1"/>
</dbReference>
<dbReference type="Pfam" id="PF00640">
    <property type="entry name" value="PID"/>
    <property type="match status" value="1"/>
</dbReference>
<dbReference type="InterPro" id="IPR006020">
    <property type="entry name" value="PTB/PI_dom"/>
</dbReference>
<evidence type="ECO:0000259" key="5">
    <source>
        <dbReference type="PROSITE" id="PS50001"/>
    </source>
</evidence>
<dbReference type="FunFam" id="3.30.505.10:FF:000005">
    <property type="entry name" value="SHC-transforming protein 1 isoform 3"/>
    <property type="match status" value="1"/>
</dbReference>